<evidence type="ECO:0000256" key="1">
    <source>
        <dbReference type="ARBA" id="ARBA00009922"/>
    </source>
</evidence>
<comment type="similarity">
    <text evidence="1">Belongs to the helicase family. UvrD subfamily.</text>
</comment>
<evidence type="ECO:0000256" key="6">
    <source>
        <dbReference type="ARBA" id="ARBA00023125"/>
    </source>
</evidence>
<evidence type="ECO:0000256" key="12">
    <source>
        <dbReference type="SAM" id="MobiDB-lite"/>
    </source>
</evidence>
<keyword evidence="6" id="KW-0238">DNA-binding</keyword>
<dbReference type="Gene3D" id="3.40.50.300">
    <property type="entry name" value="P-loop containing nucleotide triphosphate hydrolases"/>
    <property type="match status" value="3"/>
</dbReference>
<dbReference type="EMBL" id="ACFG01000029">
    <property type="protein sequence ID" value="EEH64112.1"/>
    <property type="molecule type" value="Genomic_DNA"/>
</dbReference>
<dbReference type="GO" id="GO:0033202">
    <property type="term" value="C:DNA helicase complex"/>
    <property type="evidence" value="ECO:0007669"/>
    <property type="project" value="TreeGrafter"/>
</dbReference>
<proteinExistence type="inferred from homology"/>
<feature type="region of interest" description="Disordered" evidence="12">
    <location>
        <begin position="771"/>
        <end position="810"/>
    </location>
</feature>
<keyword evidence="4 11" id="KW-0347">Helicase</keyword>
<evidence type="ECO:0000256" key="7">
    <source>
        <dbReference type="ARBA" id="ARBA00023235"/>
    </source>
</evidence>
<dbReference type="PANTHER" id="PTHR11070">
    <property type="entry name" value="UVRD / RECB / PCRA DNA HELICASE FAMILY MEMBER"/>
    <property type="match status" value="1"/>
</dbReference>
<dbReference type="RefSeq" id="WP_006546043.1">
    <property type="nucleotide sequence ID" value="NZ_DS999539.1"/>
</dbReference>
<feature type="domain" description="UvrD-like helicase C-terminal" evidence="14">
    <location>
        <begin position="339"/>
        <end position="649"/>
    </location>
</feature>
<dbReference type="FunFam" id="1.10.10.160:FF:000001">
    <property type="entry name" value="ATP-dependent DNA helicase"/>
    <property type="match status" value="1"/>
</dbReference>
<evidence type="ECO:0000256" key="10">
    <source>
        <dbReference type="ARBA" id="ARBA00048988"/>
    </source>
</evidence>
<protein>
    <recommendedName>
        <fullName evidence="9">DNA 3'-5' helicase</fullName>
        <ecNumber evidence="9">5.6.2.4</ecNumber>
    </recommendedName>
</protein>
<dbReference type="eggNOG" id="COG0210">
    <property type="taxonomic scope" value="Bacteria"/>
</dbReference>
<keyword evidence="3 11" id="KW-0378">Hydrolase</keyword>
<evidence type="ECO:0000313" key="15">
    <source>
        <dbReference type="EMBL" id="EEH64112.1"/>
    </source>
</evidence>
<dbReference type="InterPro" id="IPR014017">
    <property type="entry name" value="DNA_helicase_UvrD-like_C"/>
</dbReference>
<dbReference type="GO" id="GO:0000725">
    <property type="term" value="P:recombinational repair"/>
    <property type="evidence" value="ECO:0007669"/>
    <property type="project" value="TreeGrafter"/>
</dbReference>
<feature type="binding site" evidence="11">
    <location>
        <begin position="74"/>
        <end position="81"/>
    </location>
    <ligand>
        <name>ATP</name>
        <dbReference type="ChEBI" id="CHEBI:30616"/>
    </ligand>
</feature>
<comment type="catalytic activity">
    <reaction evidence="10">
        <text>ATP + H2O = ADP + phosphate + H(+)</text>
        <dbReference type="Rhea" id="RHEA:13065"/>
        <dbReference type="ChEBI" id="CHEBI:15377"/>
        <dbReference type="ChEBI" id="CHEBI:15378"/>
        <dbReference type="ChEBI" id="CHEBI:30616"/>
        <dbReference type="ChEBI" id="CHEBI:43474"/>
        <dbReference type="ChEBI" id="CHEBI:456216"/>
        <dbReference type="EC" id="5.6.2.4"/>
    </reaction>
</comment>
<evidence type="ECO:0000256" key="5">
    <source>
        <dbReference type="ARBA" id="ARBA00022840"/>
    </source>
</evidence>
<dbReference type="Pfam" id="PF13361">
    <property type="entry name" value="UvrD_C"/>
    <property type="match status" value="1"/>
</dbReference>
<reference evidence="15 16" key="1">
    <citation type="submission" date="2009-01" db="EMBL/GenBank/DDBJ databases">
        <authorList>
            <person name="Qin X."/>
            <person name="Bachman B."/>
            <person name="Battles P."/>
            <person name="Bell A."/>
            <person name="Bess C."/>
            <person name="Bickham C."/>
            <person name="Chaboub L."/>
            <person name="Chen D."/>
            <person name="Coyle M."/>
            <person name="Deiros D.R."/>
            <person name="Dinh H."/>
            <person name="Forbes L."/>
            <person name="Fowler G."/>
            <person name="Francisco L."/>
            <person name="Fu Q."/>
            <person name="Gubbala S."/>
            <person name="Hale W."/>
            <person name="Han Y."/>
            <person name="Hemphill L."/>
            <person name="Highlander S.K."/>
            <person name="Hirani K."/>
            <person name="Hogues M."/>
            <person name="Jackson L."/>
            <person name="Jakkamsetti A."/>
            <person name="Javaid M."/>
            <person name="Jiang H."/>
            <person name="Korchina V."/>
            <person name="Kovar C."/>
            <person name="Lara F."/>
            <person name="Lee S."/>
            <person name="Mata R."/>
            <person name="Mathew T."/>
            <person name="Moen C."/>
            <person name="Morales K."/>
            <person name="Munidasa M."/>
            <person name="Nazareth L."/>
            <person name="Ngo R."/>
            <person name="Nguyen L."/>
            <person name="Okwuonu G."/>
            <person name="Ongeri F."/>
            <person name="Patil S."/>
            <person name="Petrosino J."/>
            <person name="Pham C."/>
            <person name="Pham P."/>
            <person name="Pu L.-L."/>
            <person name="Puazo M."/>
            <person name="Raj R."/>
            <person name="Reid J."/>
            <person name="Rouhana J."/>
            <person name="Saada N."/>
            <person name="Shang Y."/>
            <person name="Simmons D."/>
            <person name="Thornton R."/>
            <person name="Warren J."/>
            <person name="Weissenberger G."/>
            <person name="Zhang J."/>
            <person name="Zhang L."/>
            <person name="Zhou C."/>
            <person name="Zhu D."/>
            <person name="Muzny D."/>
            <person name="Worley K."/>
            <person name="Gibbs R."/>
        </authorList>
    </citation>
    <scope>NUCLEOTIDE SEQUENCE [LARGE SCALE GENOMIC DNA]</scope>
    <source>
        <strain evidence="15 16">DSM 15436</strain>
    </source>
</reference>
<dbReference type="InterPro" id="IPR014016">
    <property type="entry name" value="UvrD-like_ATP-bd"/>
</dbReference>
<dbReference type="STRING" id="525245.HMPREF0044_0583"/>
<keyword evidence="16" id="KW-1185">Reference proteome</keyword>
<organism evidence="15 16">
    <name type="scientific">Gleimia coleocanis DSM 15436</name>
    <dbReference type="NCBI Taxonomy" id="525245"/>
    <lineage>
        <taxon>Bacteria</taxon>
        <taxon>Bacillati</taxon>
        <taxon>Actinomycetota</taxon>
        <taxon>Actinomycetes</taxon>
        <taxon>Actinomycetales</taxon>
        <taxon>Actinomycetaceae</taxon>
        <taxon>Gleimia</taxon>
    </lineage>
</organism>
<dbReference type="InterPro" id="IPR000212">
    <property type="entry name" value="DNA_helicase_UvrD/REP"/>
</dbReference>
<dbReference type="GO" id="GO:0003677">
    <property type="term" value="F:DNA binding"/>
    <property type="evidence" value="ECO:0007669"/>
    <property type="project" value="UniProtKB-KW"/>
</dbReference>
<evidence type="ECO:0000256" key="4">
    <source>
        <dbReference type="ARBA" id="ARBA00022806"/>
    </source>
</evidence>
<sequence length="868" mass="95101">MNSNQQFNPAFALPGLPPVEALLTTPNPEETDQWTLEYSAGDALFNDGSELLEGLNPQQQEAVTHAGAPLLVIAGAGSGKTRVLTHRIAYLLQTGRARAGEILAITFTNKAAAEMRERVANLVGPQARRMWVFTFHSACVRILREQYQAAGLRSSFTIYDAADSQRLITLVSKNLNLDTKRFTAKLLAARISDLKNELITWQKYQETAANDPVSKAVAQVYKHYQRQLNEANVLDFDDLIMTVVQLLQKNPAVAEHYRRRFRHILVDEYQDTNHAQYVLVRELIGTGADVPAGELTVVGDSDQSIYAFRGATIRNIEEFEKDFTNAHTVVLEQNYRSTQNILSAANAVIAKNTGRRAKALWTSSGAGELISYDAADSEYDEARAVIQEIDRLTPFDFKYGDIAIFYRTNSQSRALEEHLIRAGIPYRVVGGTKFYERKEIKDALAYLQVIANPDDTVALRRVINTPRRGVGDKAEAAIATHAEMQGIGFGAAVQQVWIQQGCPRGESEGLDISEGDWQNAVSEALTQTPASVSGITTRALNAVANFWGLIEAMQIFARTNTIAEVLDQVLDLTGYLDELRRSTDPQDMNRVENLAELHSVAADFATTNPQGQLHDFLERVALVADADQVASESENSGEVTLMTVHTAKGLEFPVVFVTGLEDGTFPHQRSLMDPSELAEERRLAYVAITRARKKLYLSRAAVRSAWGTPTDLPPSRFLEDIPAELMEVRRAHTQMDRYRSGGYSSGSGYSSTTGRSYSSYDDDFAPAFGSGTGYRGPNAEHSSVSSKPSGPSLSIAQKLSKRSAEAGADATDSAGISLNIGDKVKHGSYGVGTVIGLEGSGKSAVANVDFGDGKGRRLMLRYAPLEKL</sequence>
<dbReference type="Pfam" id="PF00580">
    <property type="entry name" value="UvrD-helicase"/>
    <property type="match status" value="1"/>
</dbReference>
<dbReference type="InterPro" id="IPR027417">
    <property type="entry name" value="P-loop_NTPase"/>
</dbReference>
<dbReference type="PROSITE" id="PS51217">
    <property type="entry name" value="UVRD_HELICASE_CTER"/>
    <property type="match status" value="1"/>
</dbReference>
<feature type="domain" description="UvrD-like helicase ATP-binding" evidence="13">
    <location>
        <begin position="53"/>
        <end position="338"/>
    </location>
</feature>
<dbReference type="GO" id="GO:0043138">
    <property type="term" value="F:3'-5' DNA helicase activity"/>
    <property type="evidence" value="ECO:0007669"/>
    <property type="project" value="UniProtKB-EC"/>
</dbReference>
<dbReference type="SUPFAM" id="SSF52540">
    <property type="entry name" value="P-loop containing nucleoside triphosphate hydrolases"/>
    <property type="match status" value="1"/>
</dbReference>
<evidence type="ECO:0000256" key="8">
    <source>
        <dbReference type="ARBA" id="ARBA00034617"/>
    </source>
</evidence>
<evidence type="ECO:0000256" key="9">
    <source>
        <dbReference type="ARBA" id="ARBA00034808"/>
    </source>
</evidence>
<keyword evidence="7" id="KW-0413">Isomerase</keyword>
<name>C0VZJ3_9ACTO</name>
<dbReference type="CDD" id="cd17932">
    <property type="entry name" value="DEXQc_UvrD"/>
    <property type="match status" value="1"/>
</dbReference>
<accession>C0VZJ3</accession>
<evidence type="ECO:0000259" key="13">
    <source>
        <dbReference type="PROSITE" id="PS51198"/>
    </source>
</evidence>
<keyword evidence="2 11" id="KW-0547">Nucleotide-binding</keyword>
<evidence type="ECO:0000313" key="16">
    <source>
        <dbReference type="Proteomes" id="UP000010301"/>
    </source>
</evidence>
<dbReference type="PROSITE" id="PS51198">
    <property type="entry name" value="UVRD_HELICASE_ATP_BIND"/>
    <property type="match status" value="1"/>
</dbReference>
<dbReference type="GO" id="GO:0005524">
    <property type="term" value="F:ATP binding"/>
    <property type="evidence" value="ECO:0007669"/>
    <property type="project" value="UniProtKB-UniRule"/>
</dbReference>
<dbReference type="GO" id="GO:0016887">
    <property type="term" value="F:ATP hydrolysis activity"/>
    <property type="evidence" value="ECO:0007669"/>
    <property type="project" value="RHEA"/>
</dbReference>
<evidence type="ECO:0000256" key="11">
    <source>
        <dbReference type="PROSITE-ProRule" id="PRU00560"/>
    </source>
</evidence>
<dbReference type="EC" id="5.6.2.4" evidence="9"/>
<dbReference type="GO" id="GO:0009314">
    <property type="term" value="P:response to radiation"/>
    <property type="evidence" value="ECO:0007669"/>
    <property type="project" value="UniProtKB-ARBA"/>
</dbReference>
<dbReference type="Gene3D" id="1.10.10.160">
    <property type="match status" value="1"/>
</dbReference>
<dbReference type="HOGENOM" id="CLU_004585_3_1_11"/>
<dbReference type="GO" id="GO:0005829">
    <property type="term" value="C:cytosol"/>
    <property type="evidence" value="ECO:0007669"/>
    <property type="project" value="TreeGrafter"/>
</dbReference>
<keyword evidence="5 11" id="KW-0067">ATP-binding</keyword>
<feature type="compositionally biased region" description="Low complexity" evidence="12">
    <location>
        <begin position="782"/>
        <end position="794"/>
    </location>
</feature>
<evidence type="ECO:0000259" key="14">
    <source>
        <dbReference type="PROSITE" id="PS51217"/>
    </source>
</evidence>
<dbReference type="Gene3D" id="1.10.486.10">
    <property type="entry name" value="PCRA, domain 4"/>
    <property type="match status" value="2"/>
</dbReference>
<dbReference type="Proteomes" id="UP000010301">
    <property type="component" value="Unassembled WGS sequence"/>
</dbReference>
<dbReference type="PANTHER" id="PTHR11070:SF2">
    <property type="entry name" value="ATP-DEPENDENT DNA HELICASE SRS2"/>
    <property type="match status" value="1"/>
</dbReference>
<evidence type="ECO:0000256" key="3">
    <source>
        <dbReference type="ARBA" id="ARBA00022801"/>
    </source>
</evidence>
<dbReference type="Pfam" id="PF21196">
    <property type="entry name" value="PcrA_UvrD_tudor"/>
    <property type="match status" value="1"/>
</dbReference>
<evidence type="ECO:0000256" key="2">
    <source>
        <dbReference type="ARBA" id="ARBA00022741"/>
    </source>
</evidence>
<dbReference type="CDD" id="cd18807">
    <property type="entry name" value="SF1_C_UvrD"/>
    <property type="match status" value="1"/>
</dbReference>
<dbReference type="InterPro" id="IPR013986">
    <property type="entry name" value="DExx_box_DNA_helicase_dom_sf"/>
</dbReference>
<comment type="catalytic activity">
    <reaction evidence="8">
        <text>Couples ATP hydrolysis with the unwinding of duplex DNA by translocating in the 3'-5' direction.</text>
        <dbReference type="EC" id="5.6.2.4"/>
    </reaction>
</comment>
<dbReference type="OrthoDB" id="9806690at2"/>
<dbReference type="AlphaFoldDB" id="C0VZJ3"/>
<gene>
    <name evidence="15" type="primary">pcrA</name>
    <name evidence="15" type="ORF">HMPREF0044_0583</name>
</gene>
<comment type="caution">
    <text evidence="15">The sequence shown here is derived from an EMBL/GenBank/DDBJ whole genome shotgun (WGS) entry which is preliminary data.</text>
</comment>